<name>A0A2Z7BLR2_9LAMI</name>
<dbReference type="AlphaFoldDB" id="A0A2Z7BLR2"/>
<reference evidence="1 2" key="1">
    <citation type="journal article" date="2015" name="Proc. Natl. Acad. Sci. U.S.A.">
        <title>The resurrection genome of Boea hygrometrica: A blueprint for survival of dehydration.</title>
        <authorList>
            <person name="Xiao L."/>
            <person name="Yang G."/>
            <person name="Zhang L."/>
            <person name="Yang X."/>
            <person name="Zhao S."/>
            <person name="Ji Z."/>
            <person name="Zhou Q."/>
            <person name="Hu M."/>
            <person name="Wang Y."/>
            <person name="Chen M."/>
            <person name="Xu Y."/>
            <person name="Jin H."/>
            <person name="Xiao X."/>
            <person name="Hu G."/>
            <person name="Bao F."/>
            <person name="Hu Y."/>
            <person name="Wan P."/>
            <person name="Li L."/>
            <person name="Deng X."/>
            <person name="Kuang T."/>
            <person name="Xiang C."/>
            <person name="Zhu J.K."/>
            <person name="Oliver M.J."/>
            <person name="He Y."/>
        </authorList>
    </citation>
    <scope>NUCLEOTIDE SEQUENCE [LARGE SCALE GENOMIC DNA]</scope>
    <source>
        <strain evidence="2">cv. XS01</strain>
    </source>
</reference>
<gene>
    <name evidence="1" type="ORF">F511_30826</name>
</gene>
<dbReference type="EMBL" id="KV004581">
    <property type="protein sequence ID" value="KZV35449.1"/>
    <property type="molecule type" value="Genomic_DNA"/>
</dbReference>
<sequence>MSLFDLQDVCMVIGSLATLDLPMVVDLIGICVLQGPYCMLTMTDWFLQALSVIPRGSWGDVARRFTMIRWLRLVLLLRLDEQSRAMVNTGQRSCACDWLCWYVATGTRRGKRVLRLDDQQLVLRTSGRLAVQLLILKQRLVVQLREIIRYCSLQLVMITVVSDWICLAWLEISSAVGSCVCWFGKWFASTGFVDGQLFEPFVPYLSNPRALFSRELFRRFPVVSVVVLALASVRSTGCPAFDFETASGCPAARDCLLL</sequence>
<dbReference type="Proteomes" id="UP000250235">
    <property type="component" value="Unassembled WGS sequence"/>
</dbReference>
<keyword evidence="2" id="KW-1185">Reference proteome</keyword>
<organism evidence="1 2">
    <name type="scientific">Dorcoceras hygrometricum</name>
    <dbReference type="NCBI Taxonomy" id="472368"/>
    <lineage>
        <taxon>Eukaryota</taxon>
        <taxon>Viridiplantae</taxon>
        <taxon>Streptophyta</taxon>
        <taxon>Embryophyta</taxon>
        <taxon>Tracheophyta</taxon>
        <taxon>Spermatophyta</taxon>
        <taxon>Magnoliopsida</taxon>
        <taxon>eudicotyledons</taxon>
        <taxon>Gunneridae</taxon>
        <taxon>Pentapetalae</taxon>
        <taxon>asterids</taxon>
        <taxon>lamiids</taxon>
        <taxon>Lamiales</taxon>
        <taxon>Gesneriaceae</taxon>
        <taxon>Didymocarpoideae</taxon>
        <taxon>Trichosporeae</taxon>
        <taxon>Loxocarpinae</taxon>
        <taxon>Dorcoceras</taxon>
    </lineage>
</organism>
<accession>A0A2Z7BLR2</accession>
<proteinExistence type="predicted"/>
<evidence type="ECO:0000313" key="1">
    <source>
        <dbReference type="EMBL" id="KZV35449.1"/>
    </source>
</evidence>
<protein>
    <submittedName>
        <fullName evidence="1">Uncharacterized protein</fullName>
    </submittedName>
</protein>
<evidence type="ECO:0000313" key="2">
    <source>
        <dbReference type="Proteomes" id="UP000250235"/>
    </source>
</evidence>